<comment type="caution">
    <text evidence="15">The sequence shown here is derived from an EMBL/GenBank/DDBJ whole genome shotgun (WGS) entry which is preliminary data.</text>
</comment>
<keyword evidence="9 12" id="KW-0472">Membrane</keyword>
<dbReference type="InterPro" id="IPR001611">
    <property type="entry name" value="Leu-rich_rpt"/>
</dbReference>
<evidence type="ECO:0000256" key="4">
    <source>
        <dbReference type="ARBA" id="ARBA00022614"/>
    </source>
</evidence>
<evidence type="ECO:0000313" key="15">
    <source>
        <dbReference type="EMBL" id="KAK9004745.1"/>
    </source>
</evidence>
<dbReference type="InterPro" id="IPR003591">
    <property type="entry name" value="Leu-rich_rpt_typical-subtyp"/>
</dbReference>
<comment type="subcellular location">
    <subcellularLocation>
        <location evidence="1">Cell membrane</location>
        <topology evidence="1">Single-pass type I membrane protein</topology>
    </subcellularLocation>
</comment>
<keyword evidence="4" id="KW-0433">Leucine-rich repeat</keyword>
<keyword evidence="16" id="KW-1185">Reference proteome</keyword>
<protein>
    <recommendedName>
        <fullName evidence="14">Leucine-rich repeat-containing N-terminal plant-type domain-containing protein</fullName>
    </recommendedName>
</protein>
<evidence type="ECO:0000256" key="13">
    <source>
        <dbReference type="SAM" id="SignalP"/>
    </source>
</evidence>
<dbReference type="InterPro" id="IPR013210">
    <property type="entry name" value="LRR_N_plant-typ"/>
</dbReference>
<keyword evidence="8 12" id="KW-1133">Transmembrane helix</keyword>
<dbReference type="PANTHER" id="PTHR48062:SF52">
    <property type="entry name" value="RECEPTOR-LIKE PROTEIN 8-RELATED"/>
    <property type="match status" value="1"/>
</dbReference>
<evidence type="ECO:0000256" key="1">
    <source>
        <dbReference type="ARBA" id="ARBA00004251"/>
    </source>
</evidence>
<keyword evidence="6 13" id="KW-0732">Signal</keyword>
<dbReference type="InterPro" id="IPR051502">
    <property type="entry name" value="RLP_Defense_Trigger"/>
</dbReference>
<evidence type="ECO:0000256" key="11">
    <source>
        <dbReference type="ARBA" id="ARBA00023180"/>
    </source>
</evidence>
<evidence type="ECO:0000256" key="2">
    <source>
        <dbReference type="ARBA" id="ARBA00009592"/>
    </source>
</evidence>
<dbReference type="InterPro" id="IPR032675">
    <property type="entry name" value="LRR_dom_sf"/>
</dbReference>
<dbReference type="SMART" id="SM00369">
    <property type="entry name" value="LRR_TYP"/>
    <property type="match status" value="9"/>
</dbReference>
<dbReference type="Gene3D" id="3.80.10.10">
    <property type="entry name" value="Ribonuclease Inhibitor"/>
    <property type="match status" value="4"/>
</dbReference>
<feature type="transmembrane region" description="Helical" evidence="12">
    <location>
        <begin position="977"/>
        <end position="998"/>
    </location>
</feature>
<evidence type="ECO:0000256" key="6">
    <source>
        <dbReference type="ARBA" id="ARBA00022729"/>
    </source>
</evidence>
<name>A0ABR2QW28_9ROSI</name>
<keyword evidence="5 12" id="KW-0812">Transmembrane</keyword>
<dbReference type="PANTHER" id="PTHR48062">
    <property type="entry name" value="RECEPTOR-LIKE PROTEIN 14"/>
    <property type="match status" value="1"/>
</dbReference>
<evidence type="ECO:0000256" key="3">
    <source>
        <dbReference type="ARBA" id="ARBA00022475"/>
    </source>
</evidence>
<organism evidence="15 16">
    <name type="scientific">Hibiscus sabdariffa</name>
    <name type="common">roselle</name>
    <dbReference type="NCBI Taxonomy" id="183260"/>
    <lineage>
        <taxon>Eukaryota</taxon>
        <taxon>Viridiplantae</taxon>
        <taxon>Streptophyta</taxon>
        <taxon>Embryophyta</taxon>
        <taxon>Tracheophyta</taxon>
        <taxon>Spermatophyta</taxon>
        <taxon>Magnoliopsida</taxon>
        <taxon>eudicotyledons</taxon>
        <taxon>Gunneridae</taxon>
        <taxon>Pentapetalae</taxon>
        <taxon>rosids</taxon>
        <taxon>malvids</taxon>
        <taxon>Malvales</taxon>
        <taxon>Malvaceae</taxon>
        <taxon>Malvoideae</taxon>
        <taxon>Hibiscus</taxon>
    </lineage>
</organism>
<dbReference type="PROSITE" id="PS51450">
    <property type="entry name" value="LRR"/>
    <property type="match status" value="2"/>
</dbReference>
<proteinExistence type="inferred from homology"/>
<evidence type="ECO:0000256" key="9">
    <source>
        <dbReference type="ARBA" id="ARBA00023136"/>
    </source>
</evidence>
<evidence type="ECO:0000313" key="16">
    <source>
        <dbReference type="Proteomes" id="UP001396334"/>
    </source>
</evidence>
<keyword evidence="7" id="KW-0677">Repeat</keyword>
<keyword evidence="3" id="KW-1003">Cell membrane</keyword>
<evidence type="ECO:0000256" key="8">
    <source>
        <dbReference type="ARBA" id="ARBA00022989"/>
    </source>
</evidence>
<dbReference type="Pfam" id="PF13855">
    <property type="entry name" value="LRR_8"/>
    <property type="match status" value="2"/>
</dbReference>
<gene>
    <name evidence="15" type="ORF">V6N11_042202</name>
</gene>
<dbReference type="SUPFAM" id="SSF52058">
    <property type="entry name" value="L domain-like"/>
    <property type="match status" value="3"/>
</dbReference>
<keyword evidence="11" id="KW-0325">Glycoprotein</keyword>
<evidence type="ECO:0000256" key="12">
    <source>
        <dbReference type="SAM" id="Phobius"/>
    </source>
</evidence>
<keyword evidence="10" id="KW-0675">Receptor</keyword>
<feature type="domain" description="Leucine-rich repeat-containing N-terminal plant-type" evidence="14">
    <location>
        <begin position="28"/>
        <end position="72"/>
    </location>
</feature>
<comment type="similarity">
    <text evidence="2">Belongs to the RLP family.</text>
</comment>
<sequence>MHSLKLIFVLNLVIQLTQIDGEKACYEEERKGLLELKSFLKMQEEIGSDHLLSSWVDDPRSDCCAWERVTCNSTTGRLVELQLSCFNMAESEMELNSFLCYCDPDSSSYLNLTLFQSFKELKALNLSCNCITWTENRGLLRLQQLETLDLSGNGLKSSHLHSLRKLKSLKILILKDNSFEGSFPARELSAFENLETLDLSENLLFGCGNMYNNSQSLVCDNYSDSANFSKLRHVMLNGNWFSSLDIMRFMGSLPSLQSLDLSYNQMGFQVTLSDRDLITFGRLEVLDLRGNKLDGYIPHNIGKLSSLKELYLAENYFKGSLPVPGFCELRRLQVLDIHYNSFEGTLPPCLSNLTYLKILDLHDNLFSGSIAQISIQSQKLLQFIDISNNDFEGSISFSWLYNHSKLEVVVLGSTGNNLQIDNDNQAGIPLFQLKALRLSKCNMKNAPHFLLNQHSLIWLDISHNELNGALPSWLLENNTDLMFLNLRNNSFVGELNPLPRHPISSMVYMDVSYNHVEGHLPKDLGPMLPNLQYLNLSYNSFEGELPPSVGVMRELLLLDLSFNDLSGELPEELAKYCTGLVGLMLNNNKFHGDFFSNHFFSNDIRVLKLGSNEFSGSLTTNEEFYNGMEIFDVSHNKMTGTIPNGTDARILLLQNNSFQGQVPCEGFFLAKVIDISHNFLSGPIPSCLSSSNVMLLNLRDNRLSGNVPAQIGLLTGLRLLLLGNNRFNGLIPRQVCRLREISIMDLSNNSFSGSIPSCFNIDAFGNDSHDVFLNYTFYYWPDIGVDFYDIIIPLEDLYDYSSFWDSIEFDDKYVYKVDFLTKNCFLSYKGDILKYMSGLDLSCNNLTGDIPPSLGKLTSLHALNLSHNHLTGIIPVSLSNLSQIESLDFSYNRLNGKIPSELVHLNFLAVFSVAHNNLSGRVPDKGQFATFGISSYEGNPFLSGIPSEKNRTNVVETSLRPPDESEEKWYEIDGTCFSASFVATYCVFLLTLGAVLYINPYWRRRWFYYIENFIHRCYNLGC</sequence>
<evidence type="ECO:0000256" key="7">
    <source>
        <dbReference type="ARBA" id="ARBA00022737"/>
    </source>
</evidence>
<feature type="signal peptide" evidence="13">
    <location>
        <begin position="1"/>
        <end position="21"/>
    </location>
</feature>
<accession>A0ABR2QW28</accession>
<evidence type="ECO:0000256" key="5">
    <source>
        <dbReference type="ARBA" id="ARBA00022692"/>
    </source>
</evidence>
<evidence type="ECO:0000256" key="10">
    <source>
        <dbReference type="ARBA" id="ARBA00023170"/>
    </source>
</evidence>
<dbReference type="Pfam" id="PF08263">
    <property type="entry name" value="LRRNT_2"/>
    <property type="match status" value="1"/>
</dbReference>
<feature type="chain" id="PRO_5046617073" description="Leucine-rich repeat-containing N-terminal plant-type domain-containing protein" evidence="13">
    <location>
        <begin position="22"/>
        <end position="1022"/>
    </location>
</feature>
<dbReference type="Proteomes" id="UP001396334">
    <property type="component" value="Unassembled WGS sequence"/>
</dbReference>
<dbReference type="EMBL" id="JBBPBN010000030">
    <property type="protein sequence ID" value="KAK9004745.1"/>
    <property type="molecule type" value="Genomic_DNA"/>
</dbReference>
<evidence type="ECO:0000259" key="14">
    <source>
        <dbReference type="Pfam" id="PF08263"/>
    </source>
</evidence>
<dbReference type="Pfam" id="PF00560">
    <property type="entry name" value="LRR_1"/>
    <property type="match status" value="7"/>
</dbReference>
<reference evidence="15 16" key="1">
    <citation type="journal article" date="2024" name="G3 (Bethesda)">
        <title>Genome assembly of Hibiscus sabdariffa L. provides insights into metabolisms of medicinal natural products.</title>
        <authorList>
            <person name="Kim T."/>
        </authorList>
    </citation>
    <scope>NUCLEOTIDE SEQUENCE [LARGE SCALE GENOMIC DNA]</scope>
    <source>
        <strain evidence="15">TK-2024</strain>
        <tissue evidence="15">Old leaves</tissue>
    </source>
</reference>